<evidence type="ECO:0000256" key="2">
    <source>
        <dbReference type="ARBA" id="ARBA00010109"/>
    </source>
</evidence>
<feature type="transmembrane region" description="Helical" evidence="9">
    <location>
        <begin position="19"/>
        <end position="36"/>
    </location>
</feature>
<dbReference type="Proteomes" id="UP000887569">
    <property type="component" value="Unplaced"/>
</dbReference>
<dbReference type="Gene3D" id="3.40.50.300">
    <property type="entry name" value="P-loop containing nucleotide triphosphate hydrolases"/>
    <property type="match status" value="1"/>
</dbReference>
<organism evidence="11 12">
    <name type="scientific">Parascaris univalens</name>
    <name type="common">Nematode worm</name>
    <dbReference type="NCBI Taxonomy" id="6257"/>
    <lineage>
        <taxon>Eukaryota</taxon>
        <taxon>Metazoa</taxon>
        <taxon>Ecdysozoa</taxon>
        <taxon>Nematoda</taxon>
        <taxon>Chromadorea</taxon>
        <taxon>Rhabditida</taxon>
        <taxon>Spirurina</taxon>
        <taxon>Ascaridomorpha</taxon>
        <taxon>Ascaridoidea</taxon>
        <taxon>Ascarididae</taxon>
        <taxon>Parascaris</taxon>
    </lineage>
</organism>
<protein>
    <recommendedName>
        <fullName evidence="9">Heparan-sulfate 6-O-sulfotransferase</fullName>
        <ecNumber evidence="9">2.8.2.-</ecNumber>
    </recommendedName>
</protein>
<keyword evidence="4 9" id="KW-0812">Transmembrane</keyword>
<keyword evidence="7 9" id="KW-0472">Membrane</keyword>
<evidence type="ECO:0000256" key="10">
    <source>
        <dbReference type="SAM" id="MobiDB-lite"/>
    </source>
</evidence>
<comment type="similarity">
    <text evidence="2 9">Belongs to the sulfotransferase 6 family.</text>
</comment>
<name>A0A915AM19_PARUN</name>
<dbReference type="AlphaFoldDB" id="A0A915AM19"/>
<dbReference type="InterPro" id="IPR005331">
    <property type="entry name" value="Sulfotransferase"/>
</dbReference>
<keyword evidence="6 9" id="KW-1133">Transmembrane helix</keyword>
<feature type="region of interest" description="Disordered" evidence="10">
    <location>
        <begin position="418"/>
        <end position="463"/>
    </location>
</feature>
<evidence type="ECO:0000256" key="9">
    <source>
        <dbReference type="RuleBase" id="RU364122"/>
    </source>
</evidence>
<evidence type="ECO:0000313" key="11">
    <source>
        <dbReference type="Proteomes" id="UP000887569"/>
    </source>
</evidence>
<keyword evidence="11" id="KW-1185">Reference proteome</keyword>
<evidence type="ECO:0000256" key="7">
    <source>
        <dbReference type="ARBA" id="ARBA00023136"/>
    </source>
</evidence>
<keyword evidence="3 9" id="KW-0808">Transferase</keyword>
<dbReference type="EC" id="2.8.2.-" evidence="9"/>
<evidence type="ECO:0000256" key="1">
    <source>
        <dbReference type="ARBA" id="ARBA00004606"/>
    </source>
</evidence>
<dbReference type="FunFam" id="3.40.50.300:FF:000347">
    <property type="entry name" value="Heparan-sulfate 6-O-sulfotransferase"/>
    <property type="match status" value="1"/>
</dbReference>
<dbReference type="GO" id="GO:0016020">
    <property type="term" value="C:membrane"/>
    <property type="evidence" value="ECO:0007669"/>
    <property type="project" value="UniProtKB-SubCell"/>
</dbReference>
<dbReference type="PANTHER" id="PTHR12812:SF0">
    <property type="entry name" value="HEPARAN-SULFATE 6-O-SULFOTRANSFERASE"/>
    <property type="match status" value="1"/>
</dbReference>
<dbReference type="WBParaSite" id="PgR010_g015_t01">
    <property type="protein sequence ID" value="PgR010_g015_t01"/>
    <property type="gene ID" value="PgR010_g015"/>
</dbReference>
<evidence type="ECO:0000256" key="8">
    <source>
        <dbReference type="ARBA" id="ARBA00023180"/>
    </source>
</evidence>
<proteinExistence type="inferred from homology"/>
<dbReference type="InterPro" id="IPR010635">
    <property type="entry name" value="Heparan_SO4-6-sulfoTrfase"/>
</dbReference>
<dbReference type="PANTHER" id="PTHR12812">
    <property type="entry name" value="HEPARAN SULFATE 6-O-SULFOTRANSFERASE 3"/>
    <property type="match status" value="1"/>
</dbReference>
<evidence type="ECO:0000256" key="3">
    <source>
        <dbReference type="ARBA" id="ARBA00022679"/>
    </source>
</evidence>
<evidence type="ECO:0000256" key="5">
    <source>
        <dbReference type="ARBA" id="ARBA00022968"/>
    </source>
</evidence>
<evidence type="ECO:0000313" key="12">
    <source>
        <dbReference type="WBParaSite" id="PgR010_g015_t01"/>
    </source>
</evidence>
<dbReference type="GO" id="GO:0017095">
    <property type="term" value="F:heparan sulfate 6-sulfotransferase activity"/>
    <property type="evidence" value="ECO:0007669"/>
    <property type="project" value="TreeGrafter"/>
</dbReference>
<comment type="subcellular location">
    <subcellularLocation>
        <location evidence="1 9">Membrane</location>
        <topology evidence="1 9">Single-pass type II membrane protein</topology>
    </subcellularLocation>
</comment>
<reference evidence="12" key="1">
    <citation type="submission" date="2022-11" db="UniProtKB">
        <authorList>
            <consortium name="WormBaseParasite"/>
        </authorList>
    </citation>
    <scope>IDENTIFICATION</scope>
</reference>
<comment type="function">
    <text evidence="9">6-O-sulfation enzyme which catalyzes the transfer of sulfate from 3'-phosphoadenosine 5'-phosphosulfate (PAPS) to position 6 of the N-sulfoglucosamine residue (GlcNS) of heparan sulfate.</text>
</comment>
<dbReference type="InterPro" id="IPR027417">
    <property type="entry name" value="P-loop_NTPase"/>
</dbReference>
<accession>A0A915AM19</accession>
<dbReference type="Pfam" id="PF03567">
    <property type="entry name" value="Sulfotransfer_2"/>
    <property type="match status" value="1"/>
</dbReference>
<evidence type="ECO:0000256" key="4">
    <source>
        <dbReference type="ARBA" id="ARBA00022692"/>
    </source>
</evidence>
<keyword evidence="5 9" id="KW-0735">Signal-anchor</keyword>
<comment type="catalytic activity">
    <reaction evidence="9">
        <text>alpha-D-glucosaminyl-[heparan sulfate](n) + 3'-phosphoadenylyl sulfate = 6-sulfo-alpha-D-glucosaminyl-[heparan sulfate](n) + adenosine 3',5'-bisphosphate + H(+)</text>
        <dbReference type="Rhea" id="RHEA:56604"/>
        <dbReference type="Rhea" id="RHEA-COMP:9830"/>
        <dbReference type="Rhea" id="RHEA-COMP:14621"/>
        <dbReference type="ChEBI" id="CHEBI:15378"/>
        <dbReference type="ChEBI" id="CHEBI:58339"/>
        <dbReference type="ChEBI" id="CHEBI:58343"/>
        <dbReference type="ChEBI" id="CHEBI:58388"/>
        <dbReference type="ChEBI" id="CHEBI:140604"/>
    </reaction>
</comment>
<keyword evidence="8" id="KW-0325">Glycoprotein</keyword>
<sequence>MTAVHEGTTALLRWRSSRLCLLTLILIATPIVYLIGERSLRYQRYALLSSPLTSPYYSLEQMREFAFKNSIATDYKPYYYTRWNFSFNRMLEDLDNRFDMSGNDVIVFLHIQKTAGTSFEKFLVKHLNISNPCACHMGKKRCVCHRPGSTKKIWLFSRYSTGWVCGLHADYTELFVSGCVDNALDRKEGVHRKRRYFYTSFLREPISRFISEYRHVERGATWLAARHMCNGRPPTPEQLPMCFDPEVGWDGVTLDQFLACPYNLAFNRQTRMLADLTLVNCYDTRSMDVKTRERIMLESAKNNLKNLAFFGIKERMADSQWMFEQLFQLRFTKDLSNWTKSKSNDTEITQEQLELIKRKNNLDIQLYAYAQKLFLKRLKQLRSDDYASIPEIRKNTSDRLYQPIAVEATSKHIHEMHSPVAAEEDPEQLVGKVDGSTQSYRGEADELQDAEEEEDDDGYVRDTRHIIDDAVI</sequence>
<feature type="compositionally biased region" description="Acidic residues" evidence="10">
    <location>
        <begin position="445"/>
        <end position="457"/>
    </location>
</feature>
<evidence type="ECO:0000256" key="6">
    <source>
        <dbReference type="ARBA" id="ARBA00022989"/>
    </source>
</evidence>